<feature type="compositionally biased region" description="Basic and acidic residues" evidence="1">
    <location>
        <begin position="46"/>
        <end position="62"/>
    </location>
</feature>
<evidence type="ECO:0000256" key="1">
    <source>
        <dbReference type="SAM" id="MobiDB-lite"/>
    </source>
</evidence>
<feature type="compositionally biased region" description="Basic residues" evidence="1">
    <location>
        <begin position="83"/>
        <end position="93"/>
    </location>
</feature>
<name>A0A8D8G436_CULPI</name>
<sequence length="136" mass="15547">MLLQSLGGKTTQNKHGGIARDQIRRGFQLRGTQQLAKPARSCLFPSRERERQPHRAQPEIDRWTLTSLPGSPSNQPRFPPCTTHHHPYKKTSTVRKPGCDVSLTITITNPCFLFTKPSFPQQQQRQQPSTPFLELY</sequence>
<protein>
    <submittedName>
        <fullName evidence="2">(northern house mosquito) hypothetical protein</fullName>
    </submittedName>
</protein>
<feature type="region of interest" description="Disordered" evidence="1">
    <location>
        <begin position="45"/>
        <end position="95"/>
    </location>
</feature>
<evidence type="ECO:0000313" key="2">
    <source>
        <dbReference type="EMBL" id="CAG6492959.1"/>
    </source>
</evidence>
<accession>A0A8D8G436</accession>
<dbReference type="EMBL" id="HBUE01122318">
    <property type="protein sequence ID" value="CAG6492959.1"/>
    <property type="molecule type" value="Transcribed_RNA"/>
</dbReference>
<dbReference type="AlphaFoldDB" id="A0A8D8G436"/>
<organism evidence="2">
    <name type="scientific">Culex pipiens</name>
    <name type="common">House mosquito</name>
    <dbReference type="NCBI Taxonomy" id="7175"/>
    <lineage>
        <taxon>Eukaryota</taxon>
        <taxon>Metazoa</taxon>
        <taxon>Ecdysozoa</taxon>
        <taxon>Arthropoda</taxon>
        <taxon>Hexapoda</taxon>
        <taxon>Insecta</taxon>
        <taxon>Pterygota</taxon>
        <taxon>Neoptera</taxon>
        <taxon>Endopterygota</taxon>
        <taxon>Diptera</taxon>
        <taxon>Nematocera</taxon>
        <taxon>Culicoidea</taxon>
        <taxon>Culicidae</taxon>
        <taxon>Culicinae</taxon>
        <taxon>Culicini</taxon>
        <taxon>Culex</taxon>
        <taxon>Culex</taxon>
    </lineage>
</organism>
<dbReference type="EMBL" id="HBUE01122312">
    <property type="protein sequence ID" value="CAG6492955.1"/>
    <property type="molecule type" value="Transcribed_RNA"/>
</dbReference>
<proteinExistence type="predicted"/>
<feature type="compositionally biased region" description="Polar residues" evidence="1">
    <location>
        <begin position="64"/>
        <end position="76"/>
    </location>
</feature>
<reference evidence="2" key="1">
    <citation type="submission" date="2021-05" db="EMBL/GenBank/DDBJ databases">
        <authorList>
            <person name="Alioto T."/>
            <person name="Alioto T."/>
            <person name="Gomez Garrido J."/>
        </authorList>
    </citation>
    <scope>NUCLEOTIDE SEQUENCE</scope>
</reference>